<evidence type="ECO:0000256" key="2">
    <source>
        <dbReference type="SAM" id="SignalP"/>
    </source>
</evidence>
<comment type="caution">
    <text evidence="3">The sequence shown here is derived from an EMBL/GenBank/DDBJ whole genome shotgun (WGS) entry which is preliminary data.</text>
</comment>
<proteinExistence type="predicted"/>
<feature type="signal peptide" evidence="2">
    <location>
        <begin position="1"/>
        <end position="17"/>
    </location>
</feature>
<keyword evidence="1" id="KW-1133">Transmembrane helix</keyword>
<reference evidence="3" key="1">
    <citation type="submission" date="2022-08" db="EMBL/GenBank/DDBJ databases">
        <authorList>
            <consortium name="DOE Joint Genome Institute"/>
            <person name="Min B."/>
            <person name="Sierra-Patev S."/>
            <person name="Naranjo-Ortiz M."/>
            <person name="Looney B."/>
            <person name="Konkel Z."/>
            <person name="Slot J.C."/>
            <person name="Sakamoto Y."/>
            <person name="Steenwyk J.L."/>
            <person name="Rokas A."/>
            <person name="Carro J."/>
            <person name="Camarero S."/>
            <person name="Ferreira P."/>
            <person name="Molpeceres G."/>
            <person name="Ruiz-duenas F.J."/>
            <person name="Serrano A."/>
            <person name="Henrissat B."/>
            <person name="Drula E."/>
            <person name="Hughes K.W."/>
            <person name="Mata J.L."/>
            <person name="Ishikawa N.K."/>
            <person name="Vargas-Isla R."/>
            <person name="Ushijima S."/>
            <person name="Smith C.A."/>
            <person name="Ahrendt S."/>
            <person name="Andreopoulos W."/>
            <person name="He G."/>
            <person name="LaButti K."/>
            <person name="Lipzen A."/>
            <person name="Ng V."/>
            <person name="Riley R."/>
            <person name="Sandor L."/>
            <person name="Barry K."/>
            <person name="Martinez A.T."/>
            <person name="Xiao Y."/>
            <person name="Gibbons J.G."/>
            <person name="Terashima K."/>
            <person name="Hibbett D.S."/>
            <person name="Grigoriev I.V."/>
        </authorList>
    </citation>
    <scope>NUCLEOTIDE SEQUENCE</scope>
    <source>
        <strain evidence="3">ET3784</strain>
    </source>
</reference>
<keyword evidence="2" id="KW-0732">Signal</keyword>
<feature type="transmembrane region" description="Helical" evidence="1">
    <location>
        <begin position="63"/>
        <end position="85"/>
    </location>
</feature>
<dbReference type="Proteomes" id="UP001176059">
    <property type="component" value="Unassembled WGS sequence"/>
</dbReference>
<evidence type="ECO:0000313" key="4">
    <source>
        <dbReference type="Proteomes" id="UP001176059"/>
    </source>
</evidence>
<accession>A0AA38N5E5</accession>
<keyword evidence="4" id="KW-1185">Reference proteome</keyword>
<keyword evidence="1" id="KW-0812">Transmembrane</keyword>
<evidence type="ECO:0000256" key="1">
    <source>
        <dbReference type="SAM" id="Phobius"/>
    </source>
</evidence>
<evidence type="ECO:0000313" key="3">
    <source>
        <dbReference type="EMBL" id="KAJ3737148.1"/>
    </source>
</evidence>
<dbReference type="AlphaFoldDB" id="A0AA38N5E5"/>
<sequence length="86" mass="10165">MFLFFVLTFSIWHLDFSNRHSMQTSGDMESWIWRSSFSPERKDFDCSFCNAFFSATHPFHQTIYNISIVLINMIVFSPLLCALIIE</sequence>
<reference evidence="3" key="2">
    <citation type="journal article" date="2023" name="Proc. Natl. Acad. Sci. U.S.A.">
        <title>A global phylogenomic analysis of the shiitake genus Lentinula.</title>
        <authorList>
            <person name="Sierra-Patev S."/>
            <person name="Min B."/>
            <person name="Naranjo-Ortiz M."/>
            <person name="Looney B."/>
            <person name="Konkel Z."/>
            <person name="Slot J.C."/>
            <person name="Sakamoto Y."/>
            <person name="Steenwyk J.L."/>
            <person name="Rokas A."/>
            <person name="Carro J."/>
            <person name="Camarero S."/>
            <person name="Ferreira P."/>
            <person name="Molpeceres G."/>
            <person name="Ruiz-Duenas F.J."/>
            <person name="Serrano A."/>
            <person name="Henrissat B."/>
            <person name="Drula E."/>
            <person name="Hughes K.W."/>
            <person name="Mata J.L."/>
            <person name="Ishikawa N.K."/>
            <person name="Vargas-Isla R."/>
            <person name="Ushijima S."/>
            <person name="Smith C.A."/>
            <person name="Donoghue J."/>
            <person name="Ahrendt S."/>
            <person name="Andreopoulos W."/>
            <person name="He G."/>
            <person name="LaButti K."/>
            <person name="Lipzen A."/>
            <person name="Ng V."/>
            <person name="Riley R."/>
            <person name="Sandor L."/>
            <person name="Barry K."/>
            <person name="Martinez A.T."/>
            <person name="Xiao Y."/>
            <person name="Gibbons J.G."/>
            <person name="Terashima K."/>
            <person name="Grigoriev I.V."/>
            <person name="Hibbett D."/>
        </authorList>
    </citation>
    <scope>NUCLEOTIDE SEQUENCE</scope>
    <source>
        <strain evidence="3">ET3784</strain>
    </source>
</reference>
<organism evidence="3 4">
    <name type="scientific">Lentinula guzmanii</name>
    <dbReference type="NCBI Taxonomy" id="2804957"/>
    <lineage>
        <taxon>Eukaryota</taxon>
        <taxon>Fungi</taxon>
        <taxon>Dikarya</taxon>
        <taxon>Basidiomycota</taxon>
        <taxon>Agaricomycotina</taxon>
        <taxon>Agaricomycetes</taxon>
        <taxon>Agaricomycetidae</taxon>
        <taxon>Agaricales</taxon>
        <taxon>Marasmiineae</taxon>
        <taxon>Omphalotaceae</taxon>
        <taxon>Lentinula</taxon>
    </lineage>
</organism>
<protein>
    <submittedName>
        <fullName evidence="3">Uncharacterized protein</fullName>
    </submittedName>
</protein>
<feature type="chain" id="PRO_5041249568" evidence="2">
    <location>
        <begin position="18"/>
        <end position="86"/>
    </location>
</feature>
<gene>
    <name evidence="3" type="ORF">DFJ43DRAFT_405485</name>
</gene>
<dbReference type="EMBL" id="JANVFO010000003">
    <property type="protein sequence ID" value="KAJ3737148.1"/>
    <property type="molecule type" value="Genomic_DNA"/>
</dbReference>
<keyword evidence="1" id="KW-0472">Membrane</keyword>
<name>A0AA38N5E5_9AGAR</name>